<keyword evidence="5" id="KW-1185">Reference proteome</keyword>
<comment type="caution">
    <text evidence="4">The sequence shown here is derived from an EMBL/GenBank/DDBJ whole genome shotgun (WGS) entry which is preliminary data.</text>
</comment>
<organism evidence="4 5">
    <name type="scientific">[Myrmecia] bisecta</name>
    <dbReference type="NCBI Taxonomy" id="41462"/>
    <lineage>
        <taxon>Eukaryota</taxon>
        <taxon>Viridiplantae</taxon>
        <taxon>Chlorophyta</taxon>
        <taxon>core chlorophytes</taxon>
        <taxon>Trebouxiophyceae</taxon>
        <taxon>Trebouxiales</taxon>
        <taxon>Trebouxiaceae</taxon>
        <taxon>Myrmecia</taxon>
    </lineage>
</organism>
<dbReference type="PANTHER" id="PTHR11289:SF0">
    <property type="entry name" value="BREAST CANCER TYPE 2 SUSCEPTIBILITY PROTEIN"/>
    <property type="match status" value="1"/>
</dbReference>
<dbReference type="InterPro" id="IPR015525">
    <property type="entry name" value="BRCA2"/>
</dbReference>
<dbReference type="InterPro" id="IPR015187">
    <property type="entry name" value="BRCA2_OB_1"/>
</dbReference>
<proteinExistence type="predicted"/>
<feature type="region of interest" description="Disordered" evidence="1">
    <location>
        <begin position="1"/>
        <end position="91"/>
    </location>
</feature>
<evidence type="ECO:0000313" key="4">
    <source>
        <dbReference type="EMBL" id="KAK9829034.1"/>
    </source>
</evidence>
<dbReference type="Gene3D" id="2.40.50.140">
    <property type="entry name" value="Nucleic acid-binding proteins"/>
    <property type="match status" value="3"/>
</dbReference>
<dbReference type="PANTHER" id="PTHR11289">
    <property type="entry name" value="BREAST CANCER TYPE 2 SUSCEPTIBILITY PROTEIN BRCA2"/>
    <property type="match status" value="1"/>
</dbReference>
<dbReference type="EMBL" id="JALJOR010000001">
    <property type="protein sequence ID" value="KAK9829034.1"/>
    <property type="molecule type" value="Genomic_DNA"/>
</dbReference>
<dbReference type="InterPro" id="IPR012340">
    <property type="entry name" value="NA-bd_OB-fold"/>
</dbReference>
<dbReference type="AlphaFoldDB" id="A0AAW1R5M3"/>
<gene>
    <name evidence="4" type="ORF">WJX72_003535</name>
</gene>
<dbReference type="Pfam" id="PF09103">
    <property type="entry name" value="BRCA-2_OB1"/>
    <property type="match status" value="1"/>
</dbReference>
<dbReference type="SUPFAM" id="SSF50249">
    <property type="entry name" value="Nucleic acid-binding proteins"/>
    <property type="match status" value="2"/>
</dbReference>
<evidence type="ECO:0000313" key="5">
    <source>
        <dbReference type="Proteomes" id="UP001489004"/>
    </source>
</evidence>
<evidence type="ECO:0000259" key="2">
    <source>
        <dbReference type="Pfam" id="PF09103"/>
    </source>
</evidence>
<sequence>MPQHQGSALKPLHPNLKPSSVSAANSKPEAGSARRVSGTKRLSGSGPGLFKQPRRTNKFVSPMRHMDLQESSTGGKGKAQPGASNLHKSGVPHQRVKLHALEANKLEHLLASLDIPPHLYGMTEAVDFNVAAETMVASEPGVGQDGQQLGMEEFTGLLVEAGADPRLATSAWVANHFRLVVWKLAMYQAQRPQQLAGRLLTAGVILDQLRYRYEREVNQGHRPMLKKVLEQDDTASKAMVLRLVDVIRPQQGAATPGMGARLADMVLLLSDGWYTVHALPDLLLKAMVDARKLLIGDKVRICGAELVAQGQADALEACRTARLKIHFNGTHRVAAATRLGWQAWRGVYVPLPIVHREGGLMPRTLVLVQRVFPLLYCEQLPSGVPVLRSQRAQQAAERRYEQDASKMEEDVAAEVAREEALWCQKQVAKGPSSAEGMYARIAAKGDTSQEAGEGLLPHQRAQLERLMAQRSAAQQARTQELRQQAMQGFNVLPLQAKPFLQLLVSGVTHQAGIGSDAQASTPCQALIRVERPSESEQFMEGQMYLVTALAPGKKRSDRDHMAKSWGLELATTTKTTWQPFSATGEGSHSLLANFQPRQQVCLRDMGAVEIGQVFDFAGVVAFVGLGQYDGPGRRSQWIFLADGSLGTAAEAVEADDMWLFAVQLVGEEFALNFLDPAADTGAIIELRDLTFQRHDSSAKLHSAFAYDLSAISLTHAPALRSAASTGSVAKPKPAAKLSLAVAEQAAWRAEAKTVLEHFHMRIHKLVQGAGS</sequence>
<dbReference type="Proteomes" id="UP001489004">
    <property type="component" value="Unassembled WGS sequence"/>
</dbReference>
<dbReference type="InterPro" id="IPR036315">
    <property type="entry name" value="BRCA2_hlx_sf"/>
</dbReference>
<protein>
    <submittedName>
        <fullName evidence="4">Uncharacterized protein</fullName>
    </submittedName>
</protein>
<accession>A0AAW1R5M3</accession>
<feature type="domain" description="Breast cancer type 2 susceptibility protein helical" evidence="3">
    <location>
        <begin position="143"/>
        <end position="219"/>
    </location>
</feature>
<dbReference type="GO" id="GO:0000724">
    <property type="term" value="P:double-strand break repair via homologous recombination"/>
    <property type="evidence" value="ECO:0007669"/>
    <property type="project" value="InterPro"/>
</dbReference>
<evidence type="ECO:0000259" key="3">
    <source>
        <dbReference type="Pfam" id="PF09169"/>
    </source>
</evidence>
<dbReference type="SUPFAM" id="SSF81872">
    <property type="entry name" value="BRCA2 helical domain"/>
    <property type="match status" value="1"/>
</dbReference>
<reference evidence="4 5" key="1">
    <citation type="journal article" date="2024" name="Nat. Commun.">
        <title>Phylogenomics reveals the evolutionary origins of lichenization in chlorophyte algae.</title>
        <authorList>
            <person name="Puginier C."/>
            <person name="Libourel C."/>
            <person name="Otte J."/>
            <person name="Skaloud P."/>
            <person name="Haon M."/>
            <person name="Grisel S."/>
            <person name="Petersen M."/>
            <person name="Berrin J.G."/>
            <person name="Delaux P.M."/>
            <person name="Dal Grande F."/>
            <person name="Keller J."/>
        </authorList>
    </citation>
    <scope>NUCLEOTIDE SEQUENCE [LARGE SCALE GENOMIC DNA]</scope>
    <source>
        <strain evidence="4 5">SAG 2043</strain>
    </source>
</reference>
<dbReference type="GO" id="GO:0006355">
    <property type="term" value="P:regulation of DNA-templated transcription"/>
    <property type="evidence" value="ECO:0007669"/>
    <property type="project" value="TreeGrafter"/>
</dbReference>
<dbReference type="InterPro" id="IPR015252">
    <property type="entry name" value="BRCA2_hlx"/>
</dbReference>
<dbReference type="Pfam" id="PF09169">
    <property type="entry name" value="BRCA-2_helical"/>
    <property type="match status" value="1"/>
</dbReference>
<name>A0AAW1R5M3_9CHLO</name>
<feature type="domain" description="BRCA2 OB1" evidence="2">
    <location>
        <begin position="223"/>
        <end position="342"/>
    </location>
</feature>
<evidence type="ECO:0000256" key="1">
    <source>
        <dbReference type="SAM" id="MobiDB-lite"/>
    </source>
</evidence>